<dbReference type="SUPFAM" id="SSF56059">
    <property type="entry name" value="Glutathione synthetase ATP-binding domain-like"/>
    <property type="match status" value="1"/>
</dbReference>
<dbReference type="EMBL" id="CAJHUC010002303">
    <property type="protein sequence ID" value="CAD7703559.1"/>
    <property type="molecule type" value="Genomic_DNA"/>
</dbReference>
<dbReference type="FunFam" id="3.30.470.20:FF:000028">
    <property type="entry name" value="Methylcrotonoyl-CoA carboxylase subunit alpha, mitochondrial"/>
    <property type="match status" value="1"/>
</dbReference>
<keyword evidence="5 11" id="KW-0547">Nucleotide-binding</keyword>
<dbReference type="GO" id="GO:0004075">
    <property type="term" value="F:biotin carboxylase activity"/>
    <property type="evidence" value="ECO:0007669"/>
    <property type="project" value="UniProtKB-EC"/>
</dbReference>
<dbReference type="Pfam" id="PF00289">
    <property type="entry name" value="Biotin_carb_N"/>
    <property type="match status" value="1"/>
</dbReference>
<evidence type="ECO:0000256" key="9">
    <source>
        <dbReference type="ARBA" id="ARBA00048600"/>
    </source>
</evidence>
<dbReference type="NCBIfam" id="TIGR00514">
    <property type="entry name" value="accC"/>
    <property type="match status" value="1"/>
</dbReference>
<sequence length="539" mass="58717">MWRHALKDPSAAGGMASARLGPLRGGRACHVGGSGVLMARRRNLRVARGRSAAGGPVCSFDKVLIANRGEIAVRVIRACKELGLKTVAVYSTADKNSLHVKLADEAVCVGEPASAVSYLDIPSILTAALTRGAQAVHPGYGFLAENAEFVDMCTEQGLTFIGPKSDQIRLMGDKATARDTMKAAGVPTVPGSDGLIESIAEAEKIAGEIGFPLMVKATAGGGGRGMRFVENEEDLVPMMKQAQSEAEAAFGNGAVYIERYVQDPRHIEFQVLADMHGNVVHLYERDCSIQRRNQKLLEEAPSPALTPEVRKAMGDAAVNAAKSINYVGVGTIEFLWEQKGFYFMEMNTRIQVEHPVTEMITGVDLIQEQIKAAMGEKLKLRQEDIELKGHAIECRINAEDPFKNFRPGPGRVKEYLAPGGPHVRMDSHIYPSYIVPPHYDSLLGKLIVWAENREEAITRMNRALSEMVIEGVPTTTAYHKLIMDTEDFRQGNVNTGFIPSHADELSTPPDDQWKLKLGNGKKSKKDETVSRVLGLSDAS</sequence>
<keyword evidence="8 12" id="KW-0092">Biotin</keyword>
<gene>
    <name evidence="16" type="ORF">OSTQU699_LOCUS8916</name>
</gene>
<dbReference type="FunFam" id="3.40.50.20:FF:000010">
    <property type="entry name" value="Propionyl-CoA carboxylase subunit alpha"/>
    <property type="match status" value="1"/>
</dbReference>
<dbReference type="Pfam" id="PF02785">
    <property type="entry name" value="Biotin_carb_C"/>
    <property type="match status" value="1"/>
</dbReference>
<evidence type="ECO:0000256" key="7">
    <source>
        <dbReference type="ARBA" id="ARBA00022842"/>
    </source>
</evidence>
<proteinExistence type="predicted"/>
<keyword evidence="3 12" id="KW-0436">Ligase</keyword>
<comment type="function">
    <text evidence="1 12">This protein is a component of the acetyl coenzyme A carboxylase complex; first, biotin carboxylase catalyzes the carboxylation of the carrier protein and then the transcarboxylase transfers the carboxyl group to form malonyl-CoA.</text>
</comment>
<comment type="subunit">
    <text evidence="10">Acetyl-CoA carboxylase is a heterohexamer composed of biotin carboxyl carrier protein, biotin carboxylase and two subunits each of ACCase subunit alpha and ACCase plastid-coded subunit beta (accD).</text>
</comment>
<dbReference type="Gene3D" id="3.30.470.20">
    <property type="entry name" value="ATP-grasp fold, B domain"/>
    <property type="match status" value="1"/>
</dbReference>
<protein>
    <recommendedName>
        <fullName evidence="2 12">Biotin carboxylase</fullName>
        <ecNumber evidence="2 12">6.3.4.14</ecNumber>
    </recommendedName>
    <alternativeName>
        <fullName evidence="12">Acetyl-coenzyme A carboxylase biotin carboxylase subunit A</fullName>
    </alternativeName>
</protein>
<evidence type="ECO:0000256" key="5">
    <source>
        <dbReference type="ARBA" id="ARBA00022741"/>
    </source>
</evidence>
<evidence type="ECO:0000256" key="13">
    <source>
        <dbReference type="SAM" id="MobiDB-lite"/>
    </source>
</evidence>
<evidence type="ECO:0000259" key="14">
    <source>
        <dbReference type="PROSITE" id="PS50975"/>
    </source>
</evidence>
<organism evidence="16 17">
    <name type="scientific">Ostreobium quekettii</name>
    <dbReference type="NCBI Taxonomy" id="121088"/>
    <lineage>
        <taxon>Eukaryota</taxon>
        <taxon>Viridiplantae</taxon>
        <taxon>Chlorophyta</taxon>
        <taxon>core chlorophytes</taxon>
        <taxon>Ulvophyceae</taxon>
        <taxon>TCBD clade</taxon>
        <taxon>Bryopsidales</taxon>
        <taxon>Ostreobineae</taxon>
        <taxon>Ostreobiaceae</taxon>
        <taxon>Ostreobium</taxon>
    </lineage>
</organism>
<dbReference type="PROSITE" id="PS00866">
    <property type="entry name" value="CPSASE_1"/>
    <property type="match status" value="1"/>
</dbReference>
<keyword evidence="12" id="KW-0444">Lipid biosynthesis</keyword>
<dbReference type="InterPro" id="IPR005479">
    <property type="entry name" value="CPAse_ATP-bd"/>
</dbReference>
<dbReference type="NCBIfam" id="NF006367">
    <property type="entry name" value="PRK08591.1"/>
    <property type="match status" value="1"/>
</dbReference>
<keyword evidence="4" id="KW-0479">Metal-binding</keyword>
<evidence type="ECO:0000256" key="3">
    <source>
        <dbReference type="ARBA" id="ARBA00022598"/>
    </source>
</evidence>
<accession>A0A8S1JBU8</accession>
<dbReference type="Pfam" id="PF02786">
    <property type="entry name" value="CPSase_L_D2"/>
    <property type="match status" value="1"/>
</dbReference>
<dbReference type="InterPro" id="IPR016185">
    <property type="entry name" value="PreATP-grasp_dom_sf"/>
</dbReference>
<evidence type="ECO:0000256" key="4">
    <source>
        <dbReference type="ARBA" id="ARBA00022723"/>
    </source>
</evidence>
<dbReference type="SUPFAM" id="SSF51246">
    <property type="entry name" value="Rudiment single hybrid motif"/>
    <property type="match status" value="1"/>
</dbReference>
<dbReference type="InterPro" id="IPR004549">
    <property type="entry name" value="Acetyl_CoA_COase_biotin_COase"/>
</dbReference>
<dbReference type="InterPro" id="IPR005482">
    <property type="entry name" value="Biotin_COase_C"/>
</dbReference>
<comment type="pathway">
    <text evidence="12">Lipid metabolism; malonyl-CoA biosynthesis; malonyl-CoA from acetyl-CoA: step 1/1.</text>
</comment>
<evidence type="ECO:0000256" key="12">
    <source>
        <dbReference type="RuleBase" id="RU365063"/>
    </source>
</evidence>
<evidence type="ECO:0000259" key="15">
    <source>
        <dbReference type="PROSITE" id="PS50979"/>
    </source>
</evidence>
<dbReference type="InterPro" id="IPR051602">
    <property type="entry name" value="ACC_Biotin_Carboxylase"/>
</dbReference>
<keyword evidence="12" id="KW-0443">Lipid metabolism</keyword>
<feature type="region of interest" description="Disordered" evidence="13">
    <location>
        <begin position="499"/>
        <end position="539"/>
    </location>
</feature>
<dbReference type="InterPro" id="IPR005481">
    <property type="entry name" value="BC-like_N"/>
</dbReference>
<evidence type="ECO:0000256" key="2">
    <source>
        <dbReference type="ARBA" id="ARBA00013263"/>
    </source>
</evidence>
<dbReference type="GO" id="GO:0046872">
    <property type="term" value="F:metal ion binding"/>
    <property type="evidence" value="ECO:0007669"/>
    <property type="project" value="UniProtKB-KW"/>
</dbReference>
<comment type="subunit">
    <text evidence="12">Acetyl-CoA carboxylase is a heterohexamer of biotin carboxyl carrier protein, biotin carboxylase and the two subunits of carboxyl transferase in a 2:2 complex.</text>
</comment>
<evidence type="ECO:0000256" key="1">
    <source>
        <dbReference type="ARBA" id="ARBA00003761"/>
    </source>
</evidence>
<dbReference type="AlphaFoldDB" id="A0A8S1JBU8"/>
<dbReference type="InterPro" id="IPR011761">
    <property type="entry name" value="ATP-grasp"/>
</dbReference>
<name>A0A8S1JBU8_9CHLO</name>
<evidence type="ECO:0000256" key="11">
    <source>
        <dbReference type="PROSITE-ProRule" id="PRU00409"/>
    </source>
</evidence>
<evidence type="ECO:0000313" key="16">
    <source>
        <dbReference type="EMBL" id="CAD7703559.1"/>
    </source>
</evidence>
<dbReference type="GO" id="GO:0016885">
    <property type="term" value="F:ligase activity, forming carbon-carbon bonds"/>
    <property type="evidence" value="ECO:0007669"/>
    <property type="project" value="UniProtKB-ARBA"/>
</dbReference>
<dbReference type="FunFam" id="3.30.1490.20:FF:000018">
    <property type="entry name" value="Biotin carboxylase"/>
    <property type="match status" value="1"/>
</dbReference>
<reference evidence="16" key="1">
    <citation type="submission" date="2020-12" db="EMBL/GenBank/DDBJ databases">
        <authorList>
            <person name="Iha C."/>
        </authorList>
    </citation>
    <scope>NUCLEOTIDE SEQUENCE</scope>
</reference>
<dbReference type="PROSITE" id="PS50979">
    <property type="entry name" value="BC"/>
    <property type="match status" value="1"/>
</dbReference>
<feature type="domain" description="ATP-grasp" evidence="14">
    <location>
        <begin position="178"/>
        <end position="374"/>
    </location>
</feature>
<evidence type="ECO:0000256" key="8">
    <source>
        <dbReference type="ARBA" id="ARBA00023267"/>
    </source>
</evidence>
<comment type="catalytic activity">
    <reaction evidence="9 12">
        <text>N(6)-biotinyl-L-lysyl-[protein] + hydrogencarbonate + ATP = N(6)-carboxybiotinyl-L-lysyl-[protein] + ADP + phosphate + H(+)</text>
        <dbReference type="Rhea" id="RHEA:13501"/>
        <dbReference type="Rhea" id="RHEA-COMP:10505"/>
        <dbReference type="Rhea" id="RHEA-COMP:10506"/>
        <dbReference type="ChEBI" id="CHEBI:15378"/>
        <dbReference type="ChEBI" id="CHEBI:17544"/>
        <dbReference type="ChEBI" id="CHEBI:30616"/>
        <dbReference type="ChEBI" id="CHEBI:43474"/>
        <dbReference type="ChEBI" id="CHEBI:83144"/>
        <dbReference type="ChEBI" id="CHEBI:83145"/>
        <dbReference type="ChEBI" id="CHEBI:456216"/>
        <dbReference type="EC" id="6.3.4.14"/>
    </reaction>
</comment>
<dbReference type="OrthoDB" id="196847at2759"/>
<keyword evidence="6 11" id="KW-0067">ATP-binding</keyword>
<dbReference type="Proteomes" id="UP000708148">
    <property type="component" value="Unassembled WGS sequence"/>
</dbReference>
<evidence type="ECO:0000256" key="6">
    <source>
        <dbReference type="ARBA" id="ARBA00022840"/>
    </source>
</evidence>
<dbReference type="SUPFAM" id="SSF52440">
    <property type="entry name" value="PreATP-grasp domain"/>
    <property type="match status" value="1"/>
</dbReference>
<keyword evidence="12" id="KW-0276">Fatty acid metabolism</keyword>
<dbReference type="PANTHER" id="PTHR48095:SF2">
    <property type="entry name" value="BIOTIN CARBOXYLASE, CHLOROPLASTIC"/>
    <property type="match status" value="1"/>
</dbReference>
<dbReference type="SMART" id="SM00878">
    <property type="entry name" value="Biotin_carb_C"/>
    <property type="match status" value="1"/>
</dbReference>
<keyword evidence="12" id="KW-0275">Fatty acid biosynthesis</keyword>
<dbReference type="GO" id="GO:0006633">
    <property type="term" value="P:fatty acid biosynthetic process"/>
    <property type="evidence" value="ECO:0007669"/>
    <property type="project" value="UniProtKB-KW"/>
</dbReference>
<comment type="caution">
    <text evidence="16">The sequence shown here is derived from an EMBL/GenBank/DDBJ whole genome shotgun (WGS) entry which is preliminary data.</text>
</comment>
<evidence type="ECO:0000256" key="10">
    <source>
        <dbReference type="ARBA" id="ARBA00062964"/>
    </source>
</evidence>
<keyword evidence="7" id="KW-0460">Magnesium</keyword>
<feature type="domain" description="Biotin carboxylation" evidence="15">
    <location>
        <begin position="59"/>
        <end position="503"/>
    </location>
</feature>
<dbReference type="PROSITE" id="PS50975">
    <property type="entry name" value="ATP_GRASP"/>
    <property type="match status" value="1"/>
</dbReference>
<keyword evidence="17" id="KW-1185">Reference proteome</keyword>
<dbReference type="InterPro" id="IPR011764">
    <property type="entry name" value="Biotin_carboxylation_dom"/>
</dbReference>
<evidence type="ECO:0000313" key="17">
    <source>
        <dbReference type="Proteomes" id="UP000708148"/>
    </source>
</evidence>
<dbReference type="GO" id="GO:0005524">
    <property type="term" value="F:ATP binding"/>
    <property type="evidence" value="ECO:0007669"/>
    <property type="project" value="UniProtKB-UniRule"/>
</dbReference>
<dbReference type="EC" id="6.3.4.14" evidence="2 12"/>
<dbReference type="PROSITE" id="PS00867">
    <property type="entry name" value="CPSASE_2"/>
    <property type="match status" value="1"/>
</dbReference>
<dbReference type="PANTHER" id="PTHR48095">
    <property type="entry name" value="PYRUVATE CARBOXYLASE SUBUNIT A"/>
    <property type="match status" value="1"/>
</dbReference>
<dbReference type="InterPro" id="IPR011054">
    <property type="entry name" value="Rudment_hybrid_motif"/>
</dbReference>